<dbReference type="SUPFAM" id="SSF50978">
    <property type="entry name" value="WD40 repeat-like"/>
    <property type="match status" value="1"/>
</dbReference>
<dbReference type="EMBL" id="CP142736">
    <property type="protein sequence ID" value="WUR04856.1"/>
    <property type="molecule type" value="Genomic_DNA"/>
</dbReference>
<proteinExistence type="predicted"/>
<dbReference type="Proteomes" id="UP001334084">
    <property type="component" value="Chromosome 11"/>
</dbReference>
<dbReference type="RefSeq" id="XP_065331001.1">
    <property type="nucleotide sequence ID" value="XM_065474929.1"/>
</dbReference>
<reference evidence="1" key="1">
    <citation type="journal article" date="2024" name="BMC Genomics">
        <title>Functional annotation of a divergent genome using sequence and structure-based similarity.</title>
        <authorList>
            <person name="Svedberg D."/>
            <person name="Winiger R.R."/>
            <person name="Berg A."/>
            <person name="Sharma H."/>
            <person name="Tellgren-Roth C."/>
            <person name="Debrunner-Vossbrinck B.A."/>
            <person name="Vossbrinck C.R."/>
            <person name="Barandun J."/>
        </authorList>
    </citation>
    <scope>NUCLEOTIDE SEQUENCE</scope>
    <source>
        <strain evidence="1">Illinois isolate</strain>
    </source>
</reference>
<name>A0AAX4JFX4_9MICR</name>
<gene>
    <name evidence="1" type="ORF">VNE69_11026</name>
</gene>
<dbReference type="GeneID" id="90542700"/>
<protein>
    <submittedName>
        <fullName evidence="1">WD40 repeat domain-containing protein</fullName>
    </submittedName>
</protein>
<keyword evidence="2" id="KW-1185">Reference proteome</keyword>
<dbReference type="SMART" id="SM00320">
    <property type="entry name" value="WD40"/>
    <property type="match status" value="3"/>
</dbReference>
<organism evidence="1 2">
    <name type="scientific">Vairimorpha necatrix</name>
    <dbReference type="NCBI Taxonomy" id="6039"/>
    <lineage>
        <taxon>Eukaryota</taxon>
        <taxon>Fungi</taxon>
        <taxon>Fungi incertae sedis</taxon>
        <taxon>Microsporidia</taxon>
        <taxon>Nosematidae</taxon>
        <taxon>Vairimorpha</taxon>
    </lineage>
</organism>
<dbReference type="AlphaFoldDB" id="A0AAX4JFX4"/>
<dbReference type="InterPro" id="IPR036322">
    <property type="entry name" value="WD40_repeat_dom_sf"/>
</dbReference>
<evidence type="ECO:0000313" key="1">
    <source>
        <dbReference type="EMBL" id="WUR04856.1"/>
    </source>
</evidence>
<dbReference type="Gene3D" id="2.130.10.10">
    <property type="entry name" value="YVTN repeat-like/Quinoprotein amine dehydrogenase"/>
    <property type="match status" value="1"/>
</dbReference>
<sequence length="306" mass="35697">MKGCLYFNLEYQNAFVLDYYHITCNDYNNITNMLCYGTNEGSLIFSCTRLIHDSNEIKFTNRNITDVPIYNVNWLDDTRIGVSFADSMFVIFDVQSDKIISYEDDSGTVRYIKKYNDKIFYTCGRNKCASAWDIRTMDRIKTLEHENTVTCVEFHTTNKNLIYTTSTPGTIVHYWDLRYTKNGKNYATKKTISNSFCRELFFYKNNLYSKNIISSLHKISQTAKYKNILFKYNSPSYCGSISYNERYDCLLTSVGDDVYCINNKECKKNRINVPNDTIGCVSYSDHSLLLNNAQNVFLYKLNPEIN</sequence>
<dbReference type="InterPro" id="IPR001680">
    <property type="entry name" value="WD40_rpt"/>
</dbReference>
<accession>A0AAX4JFX4</accession>
<dbReference type="InterPro" id="IPR015943">
    <property type="entry name" value="WD40/YVTN_repeat-like_dom_sf"/>
</dbReference>
<dbReference type="KEGG" id="vnx:VNE69_11026"/>
<evidence type="ECO:0000313" key="2">
    <source>
        <dbReference type="Proteomes" id="UP001334084"/>
    </source>
</evidence>